<evidence type="ECO:0000313" key="5">
    <source>
        <dbReference type="EMBL" id="CBY02476.1"/>
    </source>
</evidence>
<keyword evidence="3" id="KW-0949">S-adenosyl-L-methionine</keyword>
<sequence length="106" mass="11900">MEGATVIDVGGDSCATAATLATAYPMLLCRNTSQKHFRRIDLQKHNMFKEQPVKGAEIYLLRTIIHDWPDEEAISILRRLVAAMEPHSHLVIMDVVLPVPEIESPH</sequence>
<dbReference type="GO" id="GO:0032259">
    <property type="term" value="P:methylation"/>
    <property type="evidence" value="ECO:0007669"/>
    <property type="project" value="UniProtKB-KW"/>
</dbReference>
<accession>E5ADC4</accession>
<reference evidence="6" key="1">
    <citation type="journal article" date="2011" name="Nat. Commun.">
        <title>Effector diversification within compartments of the Leptosphaeria maculans genome affected by Repeat-Induced Point mutations.</title>
        <authorList>
            <person name="Rouxel T."/>
            <person name="Grandaubert J."/>
            <person name="Hane J.K."/>
            <person name="Hoede C."/>
            <person name="van de Wouw A.P."/>
            <person name="Couloux A."/>
            <person name="Dominguez V."/>
            <person name="Anthouard V."/>
            <person name="Bally P."/>
            <person name="Bourras S."/>
            <person name="Cozijnsen A.J."/>
            <person name="Ciuffetti L.M."/>
            <person name="Degrave A."/>
            <person name="Dilmaghani A."/>
            <person name="Duret L."/>
            <person name="Fudal I."/>
            <person name="Goodwin S.B."/>
            <person name="Gout L."/>
            <person name="Glaser N."/>
            <person name="Linglin J."/>
            <person name="Kema G.H.J."/>
            <person name="Lapalu N."/>
            <person name="Lawrence C.B."/>
            <person name="May K."/>
            <person name="Meyer M."/>
            <person name="Ollivier B."/>
            <person name="Poulain J."/>
            <person name="Schoch C.L."/>
            <person name="Simon A."/>
            <person name="Spatafora J.W."/>
            <person name="Stachowiak A."/>
            <person name="Turgeon B.G."/>
            <person name="Tyler B.M."/>
            <person name="Vincent D."/>
            <person name="Weissenbach J."/>
            <person name="Amselem J."/>
            <person name="Quesneville H."/>
            <person name="Oliver R.P."/>
            <person name="Wincker P."/>
            <person name="Balesdent M.-H."/>
            <person name="Howlett B.J."/>
        </authorList>
    </citation>
    <scope>NUCLEOTIDE SEQUENCE [LARGE SCALE GENOMIC DNA]</scope>
    <source>
        <strain evidence="6">JN3 / isolate v23.1.3 / race Av1-4-5-6-7-8</strain>
    </source>
</reference>
<dbReference type="InterPro" id="IPR029063">
    <property type="entry name" value="SAM-dependent_MTases_sf"/>
</dbReference>
<gene>
    <name evidence="5" type="ORF">LEMA_P012630.1</name>
</gene>
<feature type="domain" description="O-methyltransferase C-terminal" evidence="4">
    <location>
        <begin position="5"/>
        <end position="99"/>
    </location>
</feature>
<evidence type="ECO:0000259" key="4">
    <source>
        <dbReference type="Pfam" id="PF00891"/>
    </source>
</evidence>
<evidence type="ECO:0000256" key="2">
    <source>
        <dbReference type="ARBA" id="ARBA00022679"/>
    </source>
</evidence>
<dbReference type="AlphaFoldDB" id="E5ADC4"/>
<dbReference type="InParanoid" id="E5ADC4"/>
<evidence type="ECO:0000256" key="3">
    <source>
        <dbReference type="ARBA" id="ARBA00022691"/>
    </source>
</evidence>
<dbReference type="PANTHER" id="PTHR43712">
    <property type="entry name" value="PUTATIVE (AFU_ORTHOLOGUE AFUA_4G14580)-RELATED"/>
    <property type="match status" value="1"/>
</dbReference>
<dbReference type="EMBL" id="FP929139">
    <property type="protein sequence ID" value="CBY02476.1"/>
    <property type="molecule type" value="Genomic_DNA"/>
</dbReference>
<organism evidence="5 6">
    <name type="scientific">Leptosphaeria maculans (strain JN3 / isolate v23.1.3 / race Av1-4-5-6-7-8)</name>
    <name type="common">Blackleg fungus</name>
    <name type="synonym">Phoma lingam</name>
    <dbReference type="NCBI Taxonomy" id="985895"/>
    <lineage>
        <taxon>Eukaryota</taxon>
        <taxon>Fungi</taxon>
        <taxon>Dikarya</taxon>
        <taxon>Ascomycota</taxon>
        <taxon>Pezizomycotina</taxon>
        <taxon>Dothideomycetes</taxon>
        <taxon>Pleosporomycetidae</taxon>
        <taxon>Pleosporales</taxon>
        <taxon>Pleosporineae</taxon>
        <taxon>Leptosphaeriaceae</taxon>
        <taxon>Plenodomus</taxon>
        <taxon>Plenodomus lingam/Leptosphaeria maculans species complex</taxon>
    </lineage>
</organism>
<dbReference type="Proteomes" id="UP000002668">
    <property type="component" value="Genome"/>
</dbReference>
<dbReference type="PANTHER" id="PTHR43712:SF5">
    <property type="entry name" value="O-METHYLTRANSFERASE ASQN-RELATED"/>
    <property type="match status" value="1"/>
</dbReference>
<protein>
    <recommendedName>
        <fullName evidence="4">O-methyltransferase C-terminal domain-containing protein</fullName>
    </recommendedName>
</protein>
<dbReference type="Pfam" id="PF00891">
    <property type="entry name" value="Methyltransf_2"/>
    <property type="match status" value="1"/>
</dbReference>
<dbReference type="InterPro" id="IPR001077">
    <property type="entry name" value="COMT_C"/>
</dbReference>
<keyword evidence="2" id="KW-0808">Transferase</keyword>
<dbReference type="VEuPathDB" id="FungiDB:LEMA_P012630.1"/>
<dbReference type="Gene3D" id="3.40.50.150">
    <property type="entry name" value="Vaccinia Virus protein VP39"/>
    <property type="match status" value="1"/>
</dbReference>
<dbReference type="OrthoDB" id="1606438at2759"/>
<keyword evidence="1" id="KW-0489">Methyltransferase</keyword>
<dbReference type="HOGENOM" id="CLU_2223745_0_0_1"/>
<name>E5ADC4_LEPMJ</name>
<dbReference type="GO" id="GO:0008171">
    <property type="term" value="F:O-methyltransferase activity"/>
    <property type="evidence" value="ECO:0007669"/>
    <property type="project" value="InterPro"/>
</dbReference>
<evidence type="ECO:0000256" key="1">
    <source>
        <dbReference type="ARBA" id="ARBA00022603"/>
    </source>
</evidence>
<dbReference type="PROSITE" id="PS51683">
    <property type="entry name" value="SAM_OMT_II"/>
    <property type="match status" value="1"/>
</dbReference>
<keyword evidence="6" id="KW-1185">Reference proteome</keyword>
<dbReference type="SUPFAM" id="SSF53335">
    <property type="entry name" value="S-adenosyl-L-methionine-dependent methyltransferases"/>
    <property type="match status" value="1"/>
</dbReference>
<dbReference type="InterPro" id="IPR016461">
    <property type="entry name" value="COMT-like"/>
</dbReference>
<evidence type="ECO:0000313" key="6">
    <source>
        <dbReference type="Proteomes" id="UP000002668"/>
    </source>
</evidence>
<proteinExistence type="predicted"/>